<dbReference type="InterPro" id="IPR029068">
    <property type="entry name" value="Glyas_Bleomycin-R_OHBP_Dase"/>
</dbReference>
<organism evidence="1 2">
    <name type="scientific">Sphingomonas pokkalii</name>
    <dbReference type="NCBI Taxonomy" id="2175090"/>
    <lineage>
        <taxon>Bacteria</taxon>
        <taxon>Pseudomonadati</taxon>
        <taxon>Pseudomonadota</taxon>
        <taxon>Alphaproteobacteria</taxon>
        <taxon>Sphingomonadales</taxon>
        <taxon>Sphingomonadaceae</taxon>
        <taxon>Sphingomonas</taxon>
    </lineage>
</organism>
<dbReference type="OrthoDB" id="7502352at2"/>
<protein>
    <recommendedName>
        <fullName evidence="3">VOC domain-containing protein</fullName>
    </recommendedName>
</protein>
<dbReference type="EMBL" id="QENQ01000001">
    <property type="protein sequence ID" value="PVX31322.1"/>
    <property type="molecule type" value="Genomic_DNA"/>
</dbReference>
<evidence type="ECO:0000313" key="1">
    <source>
        <dbReference type="EMBL" id="PVX31322.1"/>
    </source>
</evidence>
<dbReference type="SUPFAM" id="SSF54593">
    <property type="entry name" value="Glyoxalase/Bleomycin resistance protein/Dihydroxybiphenyl dioxygenase"/>
    <property type="match status" value="1"/>
</dbReference>
<dbReference type="Proteomes" id="UP000245890">
    <property type="component" value="Unassembled WGS sequence"/>
</dbReference>
<reference evidence="1 2" key="1">
    <citation type="submission" date="2018-05" db="EMBL/GenBank/DDBJ databases">
        <title>Description of Sphingomonas pokkalii sp nov, isolated from the rhizosphere of saline tolerant pokkali rice and its draft genome analysis.</title>
        <authorList>
            <person name="Menon R."/>
            <person name="Kumari S."/>
            <person name="Rameshkumar N."/>
        </authorList>
    </citation>
    <scope>NUCLEOTIDE SEQUENCE [LARGE SCALE GENOMIC DNA]</scope>
    <source>
        <strain evidence="1 2">L3B27</strain>
    </source>
</reference>
<dbReference type="AlphaFoldDB" id="A0A2U0SJ26"/>
<evidence type="ECO:0008006" key="3">
    <source>
        <dbReference type="Google" id="ProtNLM"/>
    </source>
</evidence>
<comment type="caution">
    <text evidence="1">The sequence shown here is derived from an EMBL/GenBank/DDBJ whole genome shotgun (WGS) entry which is preliminary data.</text>
</comment>
<proteinExistence type="predicted"/>
<dbReference type="Gene3D" id="3.10.180.10">
    <property type="entry name" value="2,3-Dihydroxybiphenyl 1,2-Dioxygenase, domain 1"/>
    <property type="match status" value="1"/>
</dbReference>
<gene>
    <name evidence="1" type="ORF">DD559_04075</name>
</gene>
<name>A0A2U0SJ26_9SPHN</name>
<sequence length="206" mass="22588">MRSREAKGIATTVSTATTPWWNPSSLMCSAMPSDLPHDDRIVVRRPPAVAPAAGSLGLELFQNAYVVRDLDAAMEQIGASFGVRKFTMVPVPPLDGGATLRIALAWCAGQMIELIEARGPGLELHATWLPEGADIRFHHNGYFVRNEREWADLLQKLAEEGRPIVMSGDSGFIRYAYVYAAELGHYLEFVLPNADGKAFFENVAAN</sequence>
<keyword evidence="2" id="KW-1185">Reference proteome</keyword>
<accession>A0A2U0SJ26</accession>
<evidence type="ECO:0000313" key="2">
    <source>
        <dbReference type="Proteomes" id="UP000245890"/>
    </source>
</evidence>